<evidence type="ECO:0000313" key="4">
    <source>
        <dbReference type="EMBL" id="MDY0395067.1"/>
    </source>
</evidence>
<dbReference type="InterPro" id="IPR000868">
    <property type="entry name" value="Isochorismatase-like_dom"/>
</dbReference>
<evidence type="ECO:0000259" key="3">
    <source>
        <dbReference type="Pfam" id="PF00857"/>
    </source>
</evidence>
<accession>A0ABU5C6V6</accession>
<name>A0ABU5C6V6_9BACI</name>
<dbReference type="GO" id="GO:0016787">
    <property type="term" value="F:hydrolase activity"/>
    <property type="evidence" value="ECO:0007669"/>
    <property type="project" value="UniProtKB-KW"/>
</dbReference>
<dbReference type="Gene3D" id="3.40.50.850">
    <property type="entry name" value="Isochorismatase-like"/>
    <property type="match status" value="1"/>
</dbReference>
<dbReference type="PANTHER" id="PTHR43540">
    <property type="entry name" value="PEROXYUREIDOACRYLATE/UREIDOACRYLATE AMIDOHYDROLASE-RELATED"/>
    <property type="match status" value="1"/>
</dbReference>
<evidence type="ECO:0000256" key="2">
    <source>
        <dbReference type="ARBA" id="ARBA00022801"/>
    </source>
</evidence>
<dbReference type="Proteomes" id="UP001281447">
    <property type="component" value="Unassembled WGS sequence"/>
</dbReference>
<dbReference type="EMBL" id="JAWDIP010000003">
    <property type="protein sequence ID" value="MDY0395067.1"/>
    <property type="molecule type" value="Genomic_DNA"/>
</dbReference>
<dbReference type="InterPro" id="IPR050272">
    <property type="entry name" value="Isochorismatase-like_hydrls"/>
</dbReference>
<reference evidence="4 5" key="1">
    <citation type="submission" date="2023-10" db="EMBL/GenBank/DDBJ databases">
        <title>Virgibacillus halophilus 5B73C genome.</title>
        <authorList>
            <person name="Miliotis G."/>
            <person name="Sengupta P."/>
            <person name="Hameed A."/>
            <person name="Chuvochina M."/>
            <person name="Mcdonagh F."/>
            <person name="Simpson A.C."/>
            <person name="Singh N.K."/>
            <person name="Rekha P.D."/>
            <person name="Raman K."/>
            <person name="Hugenholtz P."/>
            <person name="Venkateswaran K."/>
        </authorList>
    </citation>
    <scope>NUCLEOTIDE SEQUENCE [LARGE SCALE GENOMIC DNA]</scope>
    <source>
        <strain evidence="4 5">5B73C</strain>
    </source>
</reference>
<feature type="domain" description="Isochorismatase-like" evidence="3">
    <location>
        <begin position="6"/>
        <end position="181"/>
    </location>
</feature>
<comment type="similarity">
    <text evidence="1">Belongs to the isochorismatase family.</text>
</comment>
<dbReference type="SUPFAM" id="SSF52499">
    <property type="entry name" value="Isochorismatase-like hydrolases"/>
    <property type="match status" value="1"/>
</dbReference>
<dbReference type="InterPro" id="IPR036380">
    <property type="entry name" value="Isochorismatase-like_sf"/>
</dbReference>
<proteinExistence type="inferred from homology"/>
<dbReference type="PANTHER" id="PTHR43540:SF1">
    <property type="entry name" value="ISOCHORISMATASE HYDROLASE"/>
    <property type="match status" value="1"/>
</dbReference>
<protein>
    <submittedName>
        <fullName evidence="4">Cysteine hydrolase</fullName>
    </submittedName>
</protein>
<sequence length="190" mass="20851">MKEAKSVLLVMDLQAGIVKGNLQDSAALAPFQQAIQTARNSGVPVIFVRVAFRSNYPEVSEKNKIFSAISKRGGFTETDEATQIVPEVAPLPEEPIVVKRRFSAFSGSDLQEILRAKHIDKLVLAGISTSGVILSTVREAADKDFEMVVLSDACADSDVQVHDTLMQKVFPKQAEVMTVQQWQESLQSME</sequence>
<dbReference type="Pfam" id="PF00857">
    <property type="entry name" value="Isochorismatase"/>
    <property type="match status" value="1"/>
</dbReference>
<evidence type="ECO:0000313" key="5">
    <source>
        <dbReference type="Proteomes" id="UP001281447"/>
    </source>
</evidence>
<dbReference type="CDD" id="cd00431">
    <property type="entry name" value="cysteine_hydrolases"/>
    <property type="match status" value="1"/>
</dbReference>
<organism evidence="4 5">
    <name type="scientific">Tigheibacillus halophilus</name>
    <dbReference type="NCBI Taxonomy" id="361280"/>
    <lineage>
        <taxon>Bacteria</taxon>
        <taxon>Bacillati</taxon>
        <taxon>Bacillota</taxon>
        <taxon>Bacilli</taxon>
        <taxon>Bacillales</taxon>
        <taxon>Bacillaceae</taxon>
        <taxon>Tigheibacillus</taxon>
    </lineage>
</organism>
<keyword evidence="5" id="KW-1185">Reference proteome</keyword>
<dbReference type="RefSeq" id="WP_390355859.1">
    <property type="nucleotide sequence ID" value="NZ_JBHUIZ010000012.1"/>
</dbReference>
<comment type="caution">
    <text evidence="4">The sequence shown here is derived from an EMBL/GenBank/DDBJ whole genome shotgun (WGS) entry which is preliminary data.</text>
</comment>
<gene>
    <name evidence="4" type="ORF">RWE15_12375</name>
</gene>
<keyword evidence="2 4" id="KW-0378">Hydrolase</keyword>
<evidence type="ECO:0000256" key="1">
    <source>
        <dbReference type="ARBA" id="ARBA00006336"/>
    </source>
</evidence>